<keyword evidence="1" id="KW-0732">Signal</keyword>
<evidence type="ECO:0000256" key="1">
    <source>
        <dbReference type="SAM" id="SignalP"/>
    </source>
</evidence>
<dbReference type="RefSeq" id="WP_168875795.1">
    <property type="nucleotide sequence ID" value="NZ_JABAIM010000001.1"/>
</dbReference>
<keyword evidence="3" id="KW-1185">Reference proteome</keyword>
<comment type="caution">
    <text evidence="2">The sequence shown here is derived from an EMBL/GenBank/DDBJ whole genome shotgun (WGS) entry which is preliminary data.</text>
</comment>
<dbReference type="EMBL" id="JABAIM010000001">
    <property type="protein sequence ID" value="NLR74164.1"/>
    <property type="molecule type" value="Genomic_DNA"/>
</dbReference>
<feature type="chain" id="PRO_5032788111" evidence="1">
    <location>
        <begin position="23"/>
        <end position="291"/>
    </location>
</feature>
<dbReference type="Proteomes" id="UP000587991">
    <property type="component" value="Unassembled WGS sequence"/>
</dbReference>
<proteinExistence type="predicted"/>
<accession>A0A847S323</accession>
<feature type="signal peptide" evidence="1">
    <location>
        <begin position="1"/>
        <end position="22"/>
    </location>
</feature>
<name>A0A847S323_9NEIS</name>
<reference evidence="2 3" key="1">
    <citation type="submission" date="2020-04" db="EMBL/GenBank/DDBJ databases">
        <title>Draft genome of Leeia sp. IMCC25680.</title>
        <authorList>
            <person name="Song J."/>
            <person name="Cho J.-C."/>
        </authorList>
    </citation>
    <scope>NUCLEOTIDE SEQUENCE [LARGE SCALE GENOMIC DNA]</scope>
    <source>
        <strain evidence="2 3">IMCC25680</strain>
    </source>
</reference>
<evidence type="ECO:0000313" key="3">
    <source>
        <dbReference type="Proteomes" id="UP000587991"/>
    </source>
</evidence>
<evidence type="ECO:0000313" key="2">
    <source>
        <dbReference type="EMBL" id="NLR74164.1"/>
    </source>
</evidence>
<sequence>MQRRFKAAIAGLLWAAASMVMAEQSCEQTGGAQLSSLLVARCINVDASSHPPCNASNRCEWMAEAIRIGCLGLLQDPATAPVYCRSGQENNASVIAAARQTINSAHSAWRKAFPDSDPSRIAFSIEELNQDQREDFAALRPLKDGSTVQLVVFYGQPDGSFALQFSSGELAVPAGSKQSVTLKQRYRLVSSDPSSSDPDYQTKADSFLFFERSSSTGSLRLQYRLEAGELRLIGQERTVQQGKDSNGTSINYPAGKVLQWERRNGKRSETIRKDPNLPRLLLPQLNEAMLH</sequence>
<protein>
    <submittedName>
        <fullName evidence="2">Uncharacterized protein</fullName>
    </submittedName>
</protein>
<dbReference type="AlphaFoldDB" id="A0A847S323"/>
<gene>
    <name evidence="2" type="ORF">HF682_03225</name>
</gene>
<organism evidence="2 3">
    <name type="scientific">Leeia aquatica</name>
    <dbReference type="NCBI Taxonomy" id="2725557"/>
    <lineage>
        <taxon>Bacteria</taxon>
        <taxon>Pseudomonadati</taxon>
        <taxon>Pseudomonadota</taxon>
        <taxon>Betaproteobacteria</taxon>
        <taxon>Neisseriales</taxon>
        <taxon>Leeiaceae</taxon>
        <taxon>Leeia</taxon>
    </lineage>
</organism>